<dbReference type="Gene3D" id="1.20.1090.10">
    <property type="entry name" value="Dehydroquinate synthase-like - alpha domain"/>
    <property type="match status" value="1"/>
</dbReference>
<dbReference type="EMBL" id="VLTJ01000013">
    <property type="protein sequence ID" value="TSH96806.1"/>
    <property type="molecule type" value="Genomic_DNA"/>
</dbReference>
<reference evidence="6 7" key="1">
    <citation type="submission" date="2019-07" db="EMBL/GenBank/DDBJ databases">
        <title>Qingshengfaniella alkalisoli gen. nov., sp. nov., isolated from saline soil.</title>
        <authorList>
            <person name="Xu L."/>
            <person name="Huang X.-X."/>
            <person name="Sun J.-Q."/>
        </authorList>
    </citation>
    <scope>NUCLEOTIDE SEQUENCE [LARGE SCALE GENOMIC DNA]</scope>
    <source>
        <strain evidence="6 7">DSM 27279</strain>
    </source>
</reference>
<comment type="caution">
    <text evidence="6">The sequence shown here is derived from an EMBL/GenBank/DDBJ whole genome shotgun (WGS) entry which is preliminary data.</text>
</comment>
<dbReference type="InterPro" id="IPR056798">
    <property type="entry name" value="ADH_Fe_C"/>
</dbReference>
<dbReference type="PANTHER" id="PTHR11496:SF102">
    <property type="entry name" value="ALCOHOL DEHYDROGENASE 4"/>
    <property type="match status" value="1"/>
</dbReference>
<dbReference type="AlphaFoldDB" id="A0A556AV54"/>
<dbReference type="SUPFAM" id="SSF56796">
    <property type="entry name" value="Dehydroquinate synthase-like"/>
    <property type="match status" value="1"/>
</dbReference>
<evidence type="ECO:0000313" key="7">
    <source>
        <dbReference type="Proteomes" id="UP000318405"/>
    </source>
</evidence>
<dbReference type="InterPro" id="IPR039697">
    <property type="entry name" value="Alcohol_dehydrogenase_Fe"/>
</dbReference>
<evidence type="ECO:0000313" key="6">
    <source>
        <dbReference type="EMBL" id="TSH96806.1"/>
    </source>
</evidence>
<feature type="domain" description="Fe-containing alcohol dehydrogenase-like C-terminal" evidence="5">
    <location>
        <begin position="236"/>
        <end position="422"/>
    </location>
</feature>
<evidence type="ECO:0000259" key="5">
    <source>
        <dbReference type="Pfam" id="PF25137"/>
    </source>
</evidence>
<keyword evidence="2" id="KW-0560">Oxidoreductase</keyword>
<dbReference type="Pfam" id="PF25137">
    <property type="entry name" value="ADH_Fe_C"/>
    <property type="match status" value="1"/>
</dbReference>
<evidence type="ECO:0000256" key="1">
    <source>
        <dbReference type="ARBA" id="ARBA00007358"/>
    </source>
</evidence>
<dbReference type="Gene3D" id="3.40.50.1970">
    <property type="match status" value="1"/>
</dbReference>
<comment type="similarity">
    <text evidence="1">Belongs to the iron-containing alcohol dehydrogenase family.</text>
</comment>
<accession>A0A556AV54</accession>
<name>A0A556AV54_9BURK</name>
<evidence type="ECO:0000256" key="2">
    <source>
        <dbReference type="ARBA" id="ARBA00023002"/>
    </source>
</evidence>
<evidence type="ECO:0000256" key="3">
    <source>
        <dbReference type="SAM" id="MobiDB-lite"/>
    </source>
</evidence>
<dbReference type="Pfam" id="PF00465">
    <property type="entry name" value="Fe-ADH"/>
    <property type="match status" value="1"/>
</dbReference>
<dbReference type="CDD" id="cd08192">
    <property type="entry name" value="MAR-like"/>
    <property type="match status" value="1"/>
</dbReference>
<dbReference type="GO" id="GO:0046872">
    <property type="term" value="F:metal ion binding"/>
    <property type="evidence" value="ECO:0007669"/>
    <property type="project" value="InterPro"/>
</dbReference>
<feature type="domain" description="Alcohol dehydrogenase iron-type/glycerol dehydrogenase GldA" evidence="4">
    <location>
        <begin position="48"/>
        <end position="223"/>
    </location>
</feature>
<evidence type="ECO:0000259" key="4">
    <source>
        <dbReference type="Pfam" id="PF00465"/>
    </source>
</evidence>
<protein>
    <submittedName>
        <fullName evidence="6">Iron-containing alcohol dehydrogenase</fullName>
    </submittedName>
</protein>
<dbReference type="GO" id="GO:0004022">
    <property type="term" value="F:alcohol dehydrogenase (NAD+) activity"/>
    <property type="evidence" value="ECO:0007669"/>
    <property type="project" value="TreeGrafter"/>
</dbReference>
<keyword evidence="7" id="KW-1185">Reference proteome</keyword>
<feature type="compositionally biased region" description="Polar residues" evidence="3">
    <location>
        <begin position="29"/>
        <end position="38"/>
    </location>
</feature>
<dbReference type="InterPro" id="IPR001670">
    <property type="entry name" value="ADH_Fe/GldA"/>
</dbReference>
<sequence length="422" mass="44523">MACMPAGCRRSEPVSGGTGGDMGFAMKEQASTPSATTETVHRFYGTERVRYGASFGEMLANETARDGASRIFVVTAPEIVPSASFDQLKAVLGSRFCGFFSDIPPHVPIESVLAGVAAAREAGAQLMVTLGGGSAIDATKLISLCLAQGIGDMSGFEAYAHLAQFDPSHRPAENVDWIRSIAVPTTLSAAEFTWFAGVTDPAVGMKRVVGHPLLIPRAVLYDPRLTLGVPLPVFLASGIKAVDHAAEKIASLAAQPFSDAMSKEALRMLAHALPRVAADPKDLPARLTCQLAAWLSIAGGMSGVRNGASHAIGHMLGPHASVPHGLTSCTVLASVMRWNRPVNHERQAVISAALGRKGVDAGDAIEDLVSGLRLPTRLRDIGVPRAELTEIARKTMEDSLVCSNPRKISTAQDVLEILEMAY</sequence>
<gene>
    <name evidence="6" type="ORF">FOZ76_08235</name>
</gene>
<organism evidence="6 7">
    <name type="scientific">Verticiella sediminum</name>
    <dbReference type="NCBI Taxonomy" id="1247510"/>
    <lineage>
        <taxon>Bacteria</taxon>
        <taxon>Pseudomonadati</taxon>
        <taxon>Pseudomonadota</taxon>
        <taxon>Betaproteobacteria</taxon>
        <taxon>Burkholderiales</taxon>
        <taxon>Alcaligenaceae</taxon>
        <taxon>Verticiella</taxon>
    </lineage>
</organism>
<feature type="region of interest" description="Disordered" evidence="3">
    <location>
        <begin position="1"/>
        <end position="39"/>
    </location>
</feature>
<proteinExistence type="inferred from homology"/>
<dbReference type="PANTHER" id="PTHR11496">
    <property type="entry name" value="ALCOHOL DEHYDROGENASE"/>
    <property type="match status" value="1"/>
</dbReference>
<dbReference type="Proteomes" id="UP000318405">
    <property type="component" value="Unassembled WGS sequence"/>
</dbReference>
<dbReference type="OrthoDB" id="9815791at2"/>